<keyword evidence="6" id="KW-0456">Lyase</keyword>
<evidence type="ECO:0000256" key="7">
    <source>
        <dbReference type="ARBA" id="ARBA00025527"/>
    </source>
</evidence>
<reference evidence="10 11" key="1">
    <citation type="submission" date="2017-06" db="EMBL/GenBank/DDBJ databases">
        <title>Draft genome sequence of anaerobic fermentative bacterium Anaeromicrobium sediminis DY2726D isolated from West Pacific Ocean sediments.</title>
        <authorList>
            <person name="Zeng X."/>
        </authorList>
    </citation>
    <scope>NUCLEOTIDE SEQUENCE [LARGE SCALE GENOMIC DNA]</scope>
    <source>
        <strain evidence="10 11">DY2726D</strain>
    </source>
</reference>
<feature type="domain" description="Tryptophan synthase beta chain-like PALP" evidence="9">
    <location>
        <begin position="15"/>
        <end position="304"/>
    </location>
</feature>
<dbReference type="FunFam" id="3.40.50.1100:FF:000005">
    <property type="entry name" value="Threonine dehydratase catabolic"/>
    <property type="match status" value="1"/>
</dbReference>
<evidence type="ECO:0000313" key="10">
    <source>
        <dbReference type="EMBL" id="PAB60236.1"/>
    </source>
</evidence>
<proteinExistence type="inferred from homology"/>
<dbReference type="OrthoDB" id="9811476at2"/>
<gene>
    <name evidence="10" type="ORF">CCE28_04880</name>
</gene>
<dbReference type="GO" id="GO:0009097">
    <property type="term" value="P:isoleucine biosynthetic process"/>
    <property type="evidence" value="ECO:0007669"/>
    <property type="project" value="TreeGrafter"/>
</dbReference>
<dbReference type="EC" id="4.3.1.19" evidence="4"/>
<dbReference type="GO" id="GO:0006565">
    <property type="term" value="P:L-serine catabolic process"/>
    <property type="evidence" value="ECO:0007669"/>
    <property type="project" value="TreeGrafter"/>
</dbReference>
<evidence type="ECO:0000256" key="4">
    <source>
        <dbReference type="ARBA" id="ARBA00012096"/>
    </source>
</evidence>
<dbReference type="Pfam" id="PF00291">
    <property type="entry name" value="PALP"/>
    <property type="match status" value="1"/>
</dbReference>
<dbReference type="GO" id="GO:0006567">
    <property type="term" value="P:L-threonine catabolic process"/>
    <property type="evidence" value="ECO:0007669"/>
    <property type="project" value="TreeGrafter"/>
</dbReference>
<comment type="caution">
    <text evidence="10">The sequence shown here is derived from an EMBL/GenBank/DDBJ whole genome shotgun (WGS) entry which is preliminary data.</text>
</comment>
<organism evidence="10 11">
    <name type="scientific">Anaeromicrobium sediminis</name>
    <dbReference type="NCBI Taxonomy" id="1478221"/>
    <lineage>
        <taxon>Bacteria</taxon>
        <taxon>Bacillati</taxon>
        <taxon>Bacillota</taxon>
        <taxon>Clostridia</taxon>
        <taxon>Peptostreptococcales</taxon>
        <taxon>Thermotaleaceae</taxon>
        <taxon>Anaeromicrobium</taxon>
    </lineage>
</organism>
<dbReference type="Gene3D" id="3.40.50.1100">
    <property type="match status" value="2"/>
</dbReference>
<dbReference type="InterPro" id="IPR036052">
    <property type="entry name" value="TrpB-like_PALP_sf"/>
</dbReference>
<dbReference type="GO" id="GO:0003941">
    <property type="term" value="F:L-serine ammonia-lyase activity"/>
    <property type="evidence" value="ECO:0007669"/>
    <property type="project" value="TreeGrafter"/>
</dbReference>
<comment type="catalytic activity">
    <reaction evidence="1">
        <text>L-threonine = 2-oxobutanoate + NH4(+)</text>
        <dbReference type="Rhea" id="RHEA:22108"/>
        <dbReference type="ChEBI" id="CHEBI:16763"/>
        <dbReference type="ChEBI" id="CHEBI:28938"/>
        <dbReference type="ChEBI" id="CHEBI:57926"/>
        <dbReference type="EC" id="4.3.1.19"/>
    </reaction>
</comment>
<evidence type="ECO:0000256" key="8">
    <source>
        <dbReference type="ARBA" id="ARBA00031427"/>
    </source>
</evidence>
<dbReference type="PANTHER" id="PTHR48078">
    <property type="entry name" value="THREONINE DEHYDRATASE, MITOCHONDRIAL-RELATED"/>
    <property type="match status" value="1"/>
</dbReference>
<evidence type="ECO:0000256" key="6">
    <source>
        <dbReference type="ARBA" id="ARBA00023239"/>
    </source>
</evidence>
<dbReference type="SUPFAM" id="SSF53686">
    <property type="entry name" value="Tryptophan synthase beta subunit-like PLP-dependent enzymes"/>
    <property type="match status" value="1"/>
</dbReference>
<dbReference type="InterPro" id="IPR050147">
    <property type="entry name" value="Ser/Thr_Dehydratase"/>
</dbReference>
<protein>
    <recommendedName>
        <fullName evidence="4">threonine ammonia-lyase</fullName>
        <ecNumber evidence="4">4.3.1.19</ecNumber>
    </recommendedName>
    <alternativeName>
        <fullName evidence="8">Threonine deaminase</fullName>
    </alternativeName>
</protein>
<evidence type="ECO:0000256" key="2">
    <source>
        <dbReference type="ARBA" id="ARBA00001933"/>
    </source>
</evidence>
<evidence type="ECO:0000256" key="5">
    <source>
        <dbReference type="ARBA" id="ARBA00022898"/>
    </source>
</evidence>
<dbReference type="GO" id="GO:0004794">
    <property type="term" value="F:threonine deaminase activity"/>
    <property type="evidence" value="ECO:0007669"/>
    <property type="project" value="UniProtKB-EC"/>
</dbReference>
<evidence type="ECO:0000256" key="3">
    <source>
        <dbReference type="ARBA" id="ARBA00010869"/>
    </source>
</evidence>
<keyword evidence="11" id="KW-1185">Reference proteome</keyword>
<comment type="similarity">
    <text evidence="3">Belongs to the serine/threonine dehydratase family.</text>
</comment>
<dbReference type="EMBL" id="NIBG01000003">
    <property type="protein sequence ID" value="PAB60236.1"/>
    <property type="molecule type" value="Genomic_DNA"/>
</dbReference>
<evidence type="ECO:0000259" key="9">
    <source>
        <dbReference type="Pfam" id="PF00291"/>
    </source>
</evidence>
<dbReference type="RefSeq" id="WP_095131559.1">
    <property type="nucleotide sequence ID" value="NZ_NIBG01000003.1"/>
</dbReference>
<dbReference type="InterPro" id="IPR001926">
    <property type="entry name" value="TrpB-like_PALP"/>
</dbReference>
<comment type="cofactor">
    <cofactor evidence="2">
        <name>pyridoxal 5'-phosphate</name>
        <dbReference type="ChEBI" id="CHEBI:597326"/>
    </cofactor>
</comment>
<keyword evidence="5" id="KW-0663">Pyridoxal phosphate</keyword>
<sequence>MLTYKDVQLAYERIKEHICTTSLEKSFRLSDKDSEVFMKLENQQPVVKSYKIRGAMSKVTSLTKEEIKRGVTAISSGNHGAALAYTASKLGIYQAEIFVPKNTPFPKVEKMSRFGAKVNKVGKDFDEAHHIGEEKIKEQGFIEVNPCEDPVCIAGQGTVGLEILSQNPAIDVIITPIGGGGLITGIGVYAKHINPNIEVIGVQTEASPAMKKSLEDKVCYEYFKSSESICDALIGGIAQNPYKMAEQCIDDVILVTEKAIGKATVDMLKYEKILCEPSSAIGYAAYEENRERFKGKKVALVITGGNIGDEVFKSLVEQYY</sequence>
<dbReference type="CDD" id="cd01562">
    <property type="entry name" value="Thr-dehyd"/>
    <property type="match status" value="1"/>
</dbReference>
<name>A0A267ML26_9FIRM</name>
<dbReference type="AlphaFoldDB" id="A0A267ML26"/>
<dbReference type="Proteomes" id="UP000216024">
    <property type="component" value="Unassembled WGS sequence"/>
</dbReference>
<dbReference type="PANTHER" id="PTHR48078:SF6">
    <property type="entry name" value="L-THREONINE DEHYDRATASE CATABOLIC TDCB"/>
    <property type="match status" value="1"/>
</dbReference>
<evidence type="ECO:0000256" key="1">
    <source>
        <dbReference type="ARBA" id="ARBA00001274"/>
    </source>
</evidence>
<evidence type="ECO:0000313" key="11">
    <source>
        <dbReference type="Proteomes" id="UP000216024"/>
    </source>
</evidence>
<accession>A0A267ML26</accession>
<comment type="function">
    <text evidence="7">Catalyzes the anaerobic formation of alpha-ketobutyrate and ammonia from threonine in a two-step reaction. The first step involved a dehydration of threonine and a production of enamine intermediates (aminocrotonate), which tautomerizes to its imine form (iminobutyrate). Both intermediates are unstable and short-lived. The second step is the nonenzymatic hydrolysis of the enamine/imine intermediates to form 2-ketobutyrate and free ammonia. In the low water environment of the cell, the second step is accelerated by RidA.</text>
</comment>